<evidence type="ECO:0000313" key="4">
    <source>
        <dbReference type="Proteomes" id="UP000642748"/>
    </source>
</evidence>
<dbReference type="AlphaFoldDB" id="A0A8J3VT70"/>
<feature type="domain" description="Thioredoxin" evidence="2">
    <location>
        <begin position="1"/>
        <end position="182"/>
    </location>
</feature>
<dbReference type="Pfam" id="PF13462">
    <property type="entry name" value="Thioredoxin_4"/>
    <property type="match status" value="1"/>
</dbReference>
<dbReference type="RefSeq" id="WP_203921434.1">
    <property type="nucleotide sequence ID" value="NZ_BONZ01000061.1"/>
</dbReference>
<evidence type="ECO:0000256" key="1">
    <source>
        <dbReference type="ARBA" id="ARBA00005791"/>
    </source>
</evidence>
<accession>A0A8J3VT70</accession>
<name>A0A8J3VT70_9ACTN</name>
<protein>
    <recommendedName>
        <fullName evidence="2">Thioredoxin domain-containing protein</fullName>
    </recommendedName>
</protein>
<dbReference type="Proteomes" id="UP000642748">
    <property type="component" value="Unassembled WGS sequence"/>
</dbReference>
<dbReference type="InterPro" id="IPR013766">
    <property type="entry name" value="Thioredoxin_domain"/>
</dbReference>
<proteinExistence type="inferred from homology"/>
<evidence type="ECO:0000259" key="2">
    <source>
        <dbReference type="PROSITE" id="PS51352"/>
    </source>
</evidence>
<comment type="similarity">
    <text evidence="1">Belongs to the thioredoxin family. DsbA subfamily.</text>
</comment>
<comment type="caution">
    <text evidence="3">The sequence shown here is derived from an EMBL/GenBank/DDBJ whole genome shotgun (WGS) entry which is preliminary data.</text>
</comment>
<dbReference type="EMBL" id="BONZ01000061">
    <property type="protein sequence ID" value="GIH17890.1"/>
    <property type="molecule type" value="Genomic_DNA"/>
</dbReference>
<keyword evidence="4" id="KW-1185">Reference proteome</keyword>
<reference evidence="3" key="1">
    <citation type="submission" date="2021-01" db="EMBL/GenBank/DDBJ databases">
        <title>Whole genome shotgun sequence of Rugosimonospora africana NBRC 104875.</title>
        <authorList>
            <person name="Komaki H."/>
            <person name="Tamura T."/>
        </authorList>
    </citation>
    <scope>NUCLEOTIDE SEQUENCE</scope>
    <source>
        <strain evidence="3">NBRC 104875</strain>
    </source>
</reference>
<evidence type="ECO:0000313" key="3">
    <source>
        <dbReference type="EMBL" id="GIH17890.1"/>
    </source>
</evidence>
<sequence>MTTTPLQVSPHLITPVQDYDHVRGPAQAPVTLVEYGDYQCPFCAAAHPIINALLDQRPDTVRFAFRHFPLTNVHPYSEVAAETAEAAGVRDRFWQMHTWLYEHQEQFQPAFVTTAVDQIGLPGVTVAREVNEHLYLDRIQRDFASGVRSGVNGTPTFFINGERHDGGYALDELIEVVDAAASRA</sequence>
<dbReference type="InterPro" id="IPR012336">
    <property type="entry name" value="Thioredoxin-like_fold"/>
</dbReference>
<dbReference type="Gene3D" id="3.40.30.10">
    <property type="entry name" value="Glutaredoxin"/>
    <property type="match status" value="1"/>
</dbReference>
<dbReference type="InterPro" id="IPR036249">
    <property type="entry name" value="Thioredoxin-like_sf"/>
</dbReference>
<gene>
    <name evidence="3" type="ORF">Raf01_60620</name>
</gene>
<dbReference type="PROSITE" id="PS51352">
    <property type="entry name" value="THIOREDOXIN_2"/>
    <property type="match status" value="1"/>
</dbReference>
<dbReference type="PANTHER" id="PTHR13887:SF55">
    <property type="entry name" value="SLR0313 PROTEIN"/>
    <property type="match status" value="1"/>
</dbReference>
<dbReference type="PANTHER" id="PTHR13887">
    <property type="entry name" value="GLUTATHIONE S-TRANSFERASE KAPPA"/>
    <property type="match status" value="1"/>
</dbReference>
<organism evidence="3 4">
    <name type="scientific">Rugosimonospora africana</name>
    <dbReference type="NCBI Taxonomy" id="556532"/>
    <lineage>
        <taxon>Bacteria</taxon>
        <taxon>Bacillati</taxon>
        <taxon>Actinomycetota</taxon>
        <taxon>Actinomycetes</taxon>
        <taxon>Micromonosporales</taxon>
        <taxon>Micromonosporaceae</taxon>
        <taxon>Rugosimonospora</taxon>
    </lineage>
</organism>
<dbReference type="SUPFAM" id="SSF52833">
    <property type="entry name" value="Thioredoxin-like"/>
    <property type="match status" value="1"/>
</dbReference>